<proteinExistence type="inferred from homology"/>
<name>A0A0H4X162_9BACT</name>
<dbReference type="Pfam" id="PF01949">
    <property type="entry name" value="Endo_dU"/>
    <property type="match status" value="1"/>
</dbReference>
<dbReference type="AlphaFoldDB" id="A0A0H4X162"/>
<dbReference type="eggNOG" id="COG1628">
    <property type="taxonomic scope" value="Bacteria"/>
</dbReference>
<evidence type="ECO:0000313" key="2">
    <source>
        <dbReference type="Proteomes" id="UP000009026"/>
    </source>
</evidence>
<dbReference type="Gene3D" id="3.30.2170.10">
    <property type="entry name" value="archaeoglobus fulgidus dsm 4304 superfamily"/>
    <property type="match status" value="1"/>
</dbReference>
<sequence>MRLPRFPRVIGFDDGPFARRPGAAVPLAGVVCAGTRFEGLVWGRVRRDGWNATEAVCRLLEGGKFLPQLHLVLLDGIAFGGFNVVDLPALAARLKRPCAAVMRRPPDLDAVERALRRLPRADARWARLKRAGPIHQLGGFTFQVQGAEPAWVAEALNLVTDRGNVPEALRLAHLIGSAVVTGESSQRA</sequence>
<dbReference type="KEGG" id="mym:A176_006333"/>
<organism evidence="1 2">
    <name type="scientific">Pseudomyxococcus hansupus</name>
    <dbReference type="NCBI Taxonomy" id="1297742"/>
    <lineage>
        <taxon>Bacteria</taxon>
        <taxon>Pseudomonadati</taxon>
        <taxon>Myxococcota</taxon>
        <taxon>Myxococcia</taxon>
        <taxon>Myxococcales</taxon>
        <taxon>Cystobacterineae</taxon>
        <taxon>Myxococcaceae</taxon>
        <taxon>Pseudomyxococcus</taxon>
    </lineage>
</organism>
<dbReference type="InterPro" id="IPR002802">
    <property type="entry name" value="Endo_dU"/>
</dbReference>
<keyword evidence="2" id="KW-1185">Reference proteome</keyword>
<evidence type="ECO:0000313" key="1">
    <source>
        <dbReference type="EMBL" id="AKQ69421.1"/>
    </source>
</evidence>
<dbReference type="PANTHER" id="PTHR39518:SF2">
    <property type="entry name" value="UPF0215 PROTEIN MJ1150"/>
    <property type="match status" value="1"/>
</dbReference>
<dbReference type="RefSeq" id="WP_002635981.1">
    <property type="nucleotide sequence ID" value="NZ_CP012109.1"/>
</dbReference>
<dbReference type="HAMAP" id="MF_00582">
    <property type="entry name" value="UPF0215"/>
    <property type="match status" value="1"/>
</dbReference>
<dbReference type="OrthoDB" id="25804at2"/>
<dbReference type="PANTHER" id="PTHR39518">
    <property type="entry name" value="UPF0215 PROTEIN MJ1150"/>
    <property type="match status" value="1"/>
</dbReference>
<dbReference type="STRING" id="1297742.A176_006333"/>
<dbReference type="PIRSF" id="PIRSF006380">
    <property type="entry name" value="UCP006380"/>
    <property type="match status" value="1"/>
</dbReference>
<dbReference type="PATRIC" id="fig|1297742.4.peg.6422"/>
<reference evidence="1 2" key="1">
    <citation type="journal article" date="2016" name="PLoS ONE">
        <title>Complete Genome Sequence and Comparative Genomics of a Novel Myxobacterium Myxococcus hansupus.</title>
        <authorList>
            <person name="Sharma G."/>
            <person name="Narwani T."/>
            <person name="Subramanian S."/>
        </authorList>
    </citation>
    <scope>NUCLEOTIDE SEQUENCE [LARGE SCALE GENOMIC DNA]</scope>
    <source>
        <strain evidence="2">mixupus</strain>
    </source>
</reference>
<protein>
    <submittedName>
        <fullName evidence="1">Uncharacterized protein</fullName>
    </submittedName>
</protein>
<accession>A0A0H4X162</accession>
<gene>
    <name evidence="1" type="ORF">A176_006333</name>
</gene>
<dbReference type="EMBL" id="CP012109">
    <property type="protein sequence ID" value="AKQ69421.1"/>
    <property type="molecule type" value="Genomic_DNA"/>
</dbReference>
<dbReference type="Proteomes" id="UP000009026">
    <property type="component" value="Chromosome"/>
</dbReference>